<evidence type="ECO:0000313" key="2">
    <source>
        <dbReference type="Proteomes" id="UP000829580"/>
    </source>
</evidence>
<evidence type="ECO:0000313" key="1">
    <source>
        <dbReference type="EMBL" id="UNF28688.1"/>
    </source>
</evidence>
<dbReference type="EMBL" id="CP093033">
    <property type="protein sequence ID" value="UNF28688.1"/>
    <property type="molecule type" value="Genomic_DNA"/>
</dbReference>
<accession>A0ABY3W0R8</accession>
<sequence length="54" mass="6214">MKIVLHLYAFNIFQKLTGLPVLAITLDRSAMRLLALWHIKVGTMFRAFIPLNLC</sequence>
<dbReference type="RefSeq" id="WP_241435942.1">
    <property type="nucleotide sequence ID" value="NZ_CP093033.1"/>
</dbReference>
<protein>
    <submittedName>
        <fullName evidence="1">Uncharacterized protein</fullName>
    </submittedName>
</protein>
<name>A0ABY3W0R8_9HYPH</name>
<organism evidence="1 2">
    <name type="scientific">Bartonella krasnovii</name>
    <dbReference type="NCBI Taxonomy" id="2267275"/>
    <lineage>
        <taxon>Bacteria</taxon>
        <taxon>Pseudomonadati</taxon>
        <taxon>Pseudomonadota</taxon>
        <taxon>Alphaproteobacteria</taxon>
        <taxon>Hyphomicrobiales</taxon>
        <taxon>Bartonellaceae</taxon>
        <taxon>Bartonella</taxon>
    </lineage>
</organism>
<gene>
    <name evidence="1" type="ORF">MNL13_05545</name>
</gene>
<proteinExistence type="predicted"/>
<reference evidence="1 2" key="1">
    <citation type="submission" date="2022-02" db="EMBL/GenBank/DDBJ databases">
        <title>Genomic structural plasticity of rodent-associated Bartonella in nature.</title>
        <authorList>
            <person name="Sousa K.C.M."/>
            <person name="Gutierrez R."/>
            <person name="Yahalomi D."/>
            <person name="Shalit T."/>
            <person name="Markus B."/>
            <person name="Nachum-Biala Y."/>
            <person name="Hawlena H."/>
            <person name="Marcos-Hadad E."/>
            <person name="Hazkani-Covo E."/>
            <person name="Neves H.R."/>
            <person name="Covo S."/>
            <person name="Harrus S."/>
        </authorList>
    </citation>
    <scope>NUCLEOTIDE SEQUENCE [LARGE SCALE GENOMIC DNA]</scope>
    <source>
        <strain evidence="1 2">B35_1_2</strain>
    </source>
</reference>
<dbReference type="Proteomes" id="UP000829580">
    <property type="component" value="Chromosome"/>
</dbReference>
<keyword evidence="2" id="KW-1185">Reference proteome</keyword>